<keyword evidence="3" id="KW-0238">DNA-binding</keyword>
<accession>A0A8T2UX95</accession>
<dbReference type="PANTHER" id="PTHR31221">
    <property type="entry name" value="WRKY TRANSCRIPTION FACTOR PROTEIN 1-RELATED"/>
    <property type="match status" value="1"/>
</dbReference>
<dbReference type="GO" id="GO:0003700">
    <property type="term" value="F:DNA-binding transcription factor activity"/>
    <property type="evidence" value="ECO:0007669"/>
    <property type="project" value="InterPro"/>
</dbReference>
<feature type="region of interest" description="Disordered" evidence="6">
    <location>
        <begin position="294"/>
        <end position="336"/>
    </location>
</feature>
<keyword evidence="5" id="KW-0539">Nucleus</keyword>
<dbReference type="InterPro" id="IPR044810">
    <property type="entry name" value="WRKY_plant"/>
</dbReference>
<dbReference type="Pfam" id="PF03106">
    <property type="entry name" value="WRKY"/>
    <property type="match status" value="1"/>
</dbReference>
<keyword evidence="4" id="KW-0804">Transcription</keyword>
<dbReference type="AlphaFoldDB" id="A0A8T2UX95"/>
<evidence type="ECO:0000259" key="7">
    <source>
        <dbReference type="PROSITE" id="PS50811"/>
    </source>
</evidence>
<evidence type="ECO:0000256" key="6">
    <source>
        <dbReference type="SAM" id="MobiDB-lite"/>
    </source>
</evidence>
<dbReference type="InterPro" id="IPR003657">
    <property type="entry name" value="WRKY_dom"/>
</dbReference>
<feature type="domain" description="WRKY" evidence="7">
    <location>
        <begin position="345"/>
        <end position="410"/>
    </location>
</feature>
<dbReference type="GO" id="GO:0043565">
    <property type="term" value="F:sequence-specific DNA binding"/>
    <property type="evidence" value="ECO:0007669"/>
    <property type="project" value="InterPro"/>
</dbReference>
<evidence type="ECO:0000256" key="1">
    <source>
        <dbReference type="ARBA" id="ARBA00004123"/>
    </source>
</evidence>
<dbReference type="FunFam" id="2.20.25.80:FF:000003">
    <property type="entry name" value="WRKY transcription factor 57"/>
    <property type="match status" value="1"/>
</dbReference>
<keyword evidence="9" id="KW-1185">Reference proteome</keyword>
<reference evidence="8" key="1">
    <citation type="submission" date="2021-08" db="EMBL/GenBank/DDBJ databases">
        <title>WGS assembly of Ceratopteris richardii.</title>
        <authorList>
            <person name="Marchant D.B."/>
            <person name="Chen G."/>
            <person name="Jenkins J."/>
            <person name="Shu S."/>
            <person name="Leebens-Mack J."/>
            <person name="Grimwood J."/>
            <person name="Schmutz J."/>
            <person name="Soltis P."/>
            <person name="Soltis D."/>
            <person name="Chen Z.-H."/>
        </authorList>
    </citation>
    <scope>NUCLEOTIDE SEQUENCE</scope>
    <source>
        <strain evidence="8">Whitten #5841</strain>
        <tissue evidence="8">Leaf</tissue>
    </source>
</reference>
<dbReference type="OrthoDB" id="1936515at2759"/>
<keyword evidence="2" id="KW-0805">Transcription regulation</keyword>
<evidence type="ECO:0000256" key="4">
    <source>
        <dbReference type="ARBA" id="ARBA00023163"/>
    </source>
</evidence>
<feature type="compositionally biased region" description="Basic and acidic residues" evidence="6">
    <location>
        <begin position="295"/>
        <end position="306"/>
    </location>
</feature>
<evidence type="ECO:0000256" key="3">
    <source>
        <dbReference type="ARBA" id="ARBA00023125"/>
    </source>
</evidence>
<evidence type="ECO:0000256" key="5">
    <source>
        <dbReference type="ARBA" id="ARBA00023242"/>
    </source>
</evidence>
<dbReference type="Proteomes" id="UP000825935">
    <property type="component" value="Chromosome 4"/>
</dbReference>
<feature type="compositionally biased region" description="Basic and acidic residues" evidence="6">
    <location>
        <begin position="314"/>
        <end position="324"/>
    </location>
</feature>
<comment type="subcellular location">
    <subcellularLocation>
        <location evidence="1">Nucleus</location>
    </subcellularLocation>
</comment>
<dbReference type="InterPro" id="IPR036576">
    <property type="entry name" value="WRKY_dom_sf"/>
</dbReference>
<feature type="compositionally biased region" description="Basic residues" evidence="6">
    <location>
        <begin position="325"/>
        <end position="336"/>
    </location>
</feature>
<feature type="region of interest" description="Disordered" evidence="6">
    <location>
        <begin position="257"/>
        <end position="281"/>
    </location>
</feature>
<dbReference type="PROSITE" id="PS50811">
    <property type="entry name" value="WRKY"/>
    <property type="match status" value="1"/>
</dbReference>
<sequence length="658" mass="71281">MAGELRHGALPESSQQGSEDVLWGGMTPASNATTTLQRDRSFIKSEAKAEHSHQQILHSTDQLKSMWTIHPSNSPYSCSPSTPISQFLMQDVPSTPLAFADSWSGVSARTCLTGYGSSGLGNTYEYPRTMTYTQCLQEGMNLGETFSSYSDHHLLARPSSDAGAYVSPTLFTQMPVSISSSTGFKQEIQDRQEHEGSPLFDVTSISFEERHLRSSTCQEASKQVASPRSPSLLVSGRLATHVYTTDIVCTNPAAVTSSISSSSSEGIGHDQDHSNEQQTNAGSTGTVLLEAPSEEGAKDPICHDEDPVTAGKEVTSDSTKETSGKPKKKGQKRHREARVALVTKSEVEHLEDGFRWRKYGQKAVKNSPYPRSYYRCTNIKCSVKKRVERSPKDASMVITTYEGQHNHHSPAFLRGSIDSHHNQQIHMHALVAAAVASAATGSLHMGNFSSTLSMPYDPLLAAMSPSTAATPVSFTGSMSHLPWSTYDHTHSGAAEPCSGGSQAIFPPPDMNFPSSLPRVNDLATSLSTSATFSFPYSSTSYSSNHDLLNFRPNPDRATFTNPASIPHNPNVRVVNPPSFSVDGRPSVLNAPAQSTFASPLTFIGSNSSFVDPMHERLSSATNVARNFNVPANQVVEDIHEQHGSTVLAQALERFRPET</sequence>
<gene>
    <name evidence="8" type="ORF">KP509_04G004800</name>
</gene>
<dbReference type="SMART" id="SM00774">
    <property type="entry name" value="WRKY"/>
    <property type="match status" value="1"/>
</dbReference>
<protein>
    <recommendedName>
        <fullName evidence="7">WRKY domain-containing protein</fullName>
    </recommendedName>
</protein>
<evidence type="ECO:0000313" key="8">
    <source>
        <dbReference type="EMBL" id="KAH7438195.1"/>
    </source>
</evidence>
<comment type="caution">
    <text evidence="8">The sequence shown here is derived from an EMBL/GenBank/DDBJ whole genome shotgun (WGS) entry which is preliminary data.</text>
</comment>
<proteinExistence type="predicted"/>
<dbReference type="SUPFAM" id="SSF118290">
    <property type="entry name" value="WRKY DNA-binding domain"/>
    <property type="match status" value="1"/>
</dbReference>
<organism evidence="8 9">
    <name type="scientific">Ceratopteris richardii</name>
    <name type="common">Triangle waterfern</name>
    <dbReference type="NCBI Taxonomy" id="49495"/>
    <lineage>
        <taxon>Eukaryota</taxon>
        <taxon>Viridiplantae</taxon>
        <taxon>Streptophyta</taxon>
        <taxon>Embryophyta</taxon>
        <taxon>Tracheophyta</taxon>
        <taxon>Polypodiopsida</taxon>
        <taxon>Polypodiidae</taxon>
        <taxon>Polypodiales</taxon>
        <taxon>Pteridineae</taxon>
        <taxon>Pteridaceae</taxon>
        <taxon>Parkerioideae</taxon>
        <taxon>Ceratopteris</taxon>
    </lineage>
</organism>
<feature type="region of interest" description="Disordered" evidence="6">
    <location>
        <begin position="1"/>
        <end position="30"/>
    </location>
</feature>
<dbReference type="EMBL" id="CM035409">
    <property type="protein sequence ID" value="KAH7438195.1"/>
    <property type="molecule type" value="Genomic_DNA"/>
</dbReference>
<name>A0A8T2UX95_CERRI</name>
<evidence type="ECO:0000256" key="2">
    <source>
        <dbReference type="ARBA" id="ARBA00023015"/>
    </source>
</evidence>
<dbReference type="PANTHER" id="PTHR31221:SF334">
    <property type="entry name" value="WRKY TRANSCRIPTION FACTOR 57-RELATED"/>
    <property type="match status" value="1"/>
</dbReference>
<evidence type="ECO:0000313" key="9">
    <source>
        <dbReference type="Proteomes" id="UP000825935"/>
    </source>
</evidence>
<dbReference type="Gene3D" id="2.20.25.80">
    <property type="entry name" value="WRKY domain"/>
    <property type="match status" value="1"/>
</dbReference>
<dbReference type="GO" id="GO:0005634">
    <property type="term" value="C:nucleus"/>
    <property type="evidence" value="ECO:0007669"/>
    <property type="project" value="UniProtKB-SubCell"/>
</dbReference>